<keyword evidence="2" id="KW-0325">Glycoprotein</keyword>
<name>A0A1M6ZGM0_9BACT</name>
<feature type="chain" id="PRO_5012997498" evidence="3">
    <location>
        <begin position="22"/>
        <end position="600"/>
    </location>
</feature>
<dbReference type="Proteomes" id="UP000184275">
    <property type="component" value="Unassembled WGS sequence"/>
</dbReference>
<dbReference type="GO" id="GO:0046872">
    <property type="term" value="F:metal ion binding"/>
    <property type="evidence" value="ECO:0007669"/>
    <property type="project" value="UniProtKB-KW"/>
</dbReference>
<evidence type="ECO:0000256" key="1">
    <source>
        <dbReference type="ARBA" id="ARBA00022723"/>
    </source>
</evidence>
<evidence type="ECO:0000256" key="3">
    <source>
        <dbReference type="SAM" id="SignalP"/>
    </source>
</evidence>
<dbReference type="EMBL" id="FRAW01000061">
    <property type="protein sequence ID" value="SHL29519.1"/>
    <property type="molecule type" value="Genomic_DNA"/>
</dbReference>
<evidence type="ECO:0000313" key="5">
    <source>
        <dbReference type="Proteomes" id="UP000184275"/>
    </source>
</evidence>
<protein>
    <submittedName>
        <fullName evidence="4">Pectate lyase</fullName>
    </submittedName>
</protein>
<dbReference type="PANTHER" id="PTHR42970:SF1">
    <property type="entry name" value="PECTATE LYASE C-RELATED"/>
    <property type="match status" value="1"/>
</dbReference>
<dbReference type="RefSeq" id="WP_073306351.1">
    <property type="nucleotide sequence ID" value="NZ_FRAW01000061.1"/>
</dbReference>
<keyword evidence="1" id="KW-0479">Metal-binding</keyword>
<keyword evidence="4" id="KW-0456">Lyase</keyword>
<dbReference type="GO" id="GO:0016829">
    <property type="term" value="F:lyase activity"/>
    <property type="evidence" value="ECO:0007669"/>
    <property type="project" value="UniProtKB-KW"/>
</dbReference>
<dbReference type="InterPro" id="IPR012334">
    <property type="entry name" value="Pectin_lyas_fold"/>
</dbReference>
<accession>A0A1M6ZGM0</accession>
<proteinExistence type="predicted"/>
<dbReference type="AlphaFoldDB" id="A0A1M6ZGM0"/>
<keyword evidence="3" id="KW-0732">Signal</keyword>
<keyword evidence="5" id="KW-1185">Reference proteome</keyword>
<organism evidence="4 5">
    <name type="scientific">Fibrobacter intestinalis</name>
    <dbReference type="NCBI Taxonomy" id="28122"/>
    <lineage>
        <taxon>Bacteria</taxon>
        <taxon>Pseudomonadati</taxon>
        <taxon>Fibrobacterota</taxon>
        <taxon>Fibrobacteria</taxon>
        <taxon>Fibrobacterales</taxon>
        <taxon>Fibrobacteraceae</taxon>
        <taxon>Fibrobacter</taxon>
    </lineage>
</organism>
<evidence type="ECO:0000256" key="2">
    <source>
        <dbReference type="ARBA" id="ARBA00023180"/>
    </source>
</evidence>
<dbReference type="SUPFAM" id="SSF51126">
    <property type="entry name" value="Pectin lyase-like"/>
    <property type="match status" value="1"/>
</dbReference>
<dbReference type="PANTHER" id="PTHR42970">
    <property type="entry name" value="PECTATE LYASE C-RELATED"/>
    <property type="match status" value="1"/>
</dbReference>
<feature type="signal peptide" evidence="3">
    <location>
        <begin position="1"/>
        <end position="21"/>
    </location>
</feature>
<evidence type="ECO:0000313" key="4">
    <source>
        <dbReference type="EMBL" id="SHL29519.1"/>
    </source>
</evidence>
<dbReference type="Gene3D" id="2.160.20.10">
    <property type="entry name" value="Single-stranded right-handed beta-helix, Pectin lyase-like"/>
    <property type="match status" value="1"/>
</dbReference>
<reference evidence="5" key="1">
    <citation type="submission" date="2016-11" db="EMBL/GenBank/DDBJ databases">
        <authorList>
            <person name="Varghese N."/>
            <person name="Submissions S."/>
        </authorList>
    </citation>
    <scope>NUCLEOTIDE SEQUENCE [LARGE SCALE GENOMIC DNA]</scope>
    <source>
        <strain evidence="5">UWOS</strain>
    </source>
</reference>
<dbReference type="InterPro" id="IPR011050">
    <property type="entry name" value="Pectin_lyase_fold/virulence"/>
</dbReference>
<sequence>MSFEKIGFAFVCAGFAHSLWAAPLAFPEALGFGANATGGRNGSVYHVTNLNDSGEGSFRDAVSKSNRIVVFDVGGYIQLKSAVSIASDITIAGQTAPGEGIGFRGGKLSMGKQKNVIVRYIRIRPGSETASTKDVGINLYNARNVILDHVSIEFAPWNNIGGVSDDWQNYPVTDVTIQSCLIANPIYQQFGAHVESVNSNWSWYYNAFANTHNRNPLDKVNDVFVNNILYNFEAGYTTHTSTNFKHDIVNNYFVYGPKGKNAWYQVDKNQSIYYSGNKIDTDRDGILNGGETTPYWYQGEGTVLSEPWSEHTTANPVYSAETAWRLVTSQSGALPYDDIDSLVWSQINSLGSAGVLYTSQEQTGLSNNGYGEILGGEKPLDSDNDGMPDYFEEAFGSDKDKDDAMVIGDDGYAHIEKYINYLGAPHATAKAGEETRVDLRQWTSGFQSVAPVYSIKAPENAAVVLADDGHSAIFTADKKASGLMSFQYVVRGNDGSEYAGKVEMLVSPNAAADSTGEDEPLRLTPGIFSAEKVRVHLAEGFVYAPESGFLQMQVFDLNGKCRFRFARQVSAGTTFLNLPASVSSGVSAVRVKFRSRAQSK</sequence>
<gene>
    <name evidence="4" type="ORF">SAMN05720469_1613</name>
</gene>
<dbReference type="InterPro" id="IPR052063">
    <property type="entry name" value="Polysaccharide_Lyase_1"/>
</dbReference>